<proteinExistence type="predicted"/>
<keyword evidence="4" id="KW-1185">Reference proteome</keyword>
<dbReference type="STRING" id="9597.ENSPPAP00000029327"/>
<dbReference type="OMA" id="MSSKERY"/>
<reference evidence="3" key="2">
    <citation type="submission" date="2025-08" db="UniProtKB">
        <authorList>
            <consortium name="Ensembl"/>
        </authorList>
    </citation>
    <scope>IDENTIFICATION</scope>
</reference>
<accession>A0A2R9BLP8</accession>
<evidence type="ECO:0000256" key="2">
    <source>
        <dbReference type="SAM" id="MobiDB-lite"/>
    </source>
</evidence>
<dbReference type="SUPFAM" id="SSF56235">
    <property type="entry name" value="N-terminal nucleophile aminohydrolases (Ntn hydrolases)"/>
    <property type="match status" value="1"/>
</dbReference>
<protein>
    <recommendedName>
        <fullName evidence="5">Proteasome subunit alpha type-1</fullName>
    </recommendedName>
</protein>
<dbReference type="EMBL" id="AJFE02086105">
    <property type="status" value="NOT_ANNOTATED_CDS"/>
    <property type="molecule type" value="Genomic_DNA"/>
</dbReference>
<evidence type="ECO:0000313" key="4">
    <source>
        <dbReference type="Proteomes" id="UP000240080"/>
    </source>
</evidence>
<evidence type="ECO:0008006" key="5">
    <source>
        <dbReference type="Google" id="ProtNLM"/>
    </source>
</evidence>
<evidence type="ECO:0000313" key="3">
    <source>
        <dbReference type="Ensembl" id="ENSPPAP00000029327.1"/>
    </source>
</evidence>
<reference evidence="3 4" key="1">
    <citation type="journal article" date="2012" name="Nature">
        <title>The bonobo genome compared with the chimpanzee and human genomes.</title>
        <authorList>
            <person name="Prufer K."/>
            <person name="Munch K."/>
            <person name="Hellmann I."/>
            <person name="Akagi K."/>
            <person name="Miller J.R."/>
            <person name="Walenz B."/>
            <person name="Koren S."/>
            <person name="Sutton G."/>
            <person name="Kodira C."/>
            <person name="Winer R."/>
            <person name="Knight J.R."/>
            <person name="Mullikin J.C."/>
            <person name="Meader S.J."/>
            <person name="Ponting C.P."/>
            <person name="Lunter G."/>
            <person name="Higashino S."/>
            <person name="Hobolth A."/>
            <person name="Dutheil J."/>
            <person name="Karakoc E."/>
            <person name="Alkan C."/>
            <person name="Sajjadian S."/>
            <person name="Catacchio C.R."/>
            <person name="Ventura M."/>
            <person name="Marques-Bonet T."/>
            <person name="Eichler E.E."/>
            <person name="Andre C."/>
            <person name="Atencia R."/>
            <person name="Mugisha L."/>
            <person name="Junhold J."/>
            <person name="Patterson N."/>
            <person name="Siebauer M."/>
            <person name="Good J.M."/>
            <person name="Fischer A."/>
            <person name="Ptak S.E."/>
            <person name="Lachmann M."/>
            <person name="Symer D.E."/>
            <person name="Mailund T."/>
            <person name="Schierup M.H."/>
            <person name="Andres A.M."/>
            <person name="Kelso J."/>
            <person name="Paabo S."/>
        </authorList>
    </citation>
    <scope>NUCLEOTIDE SEQUENCE [LARGE SCALE GENOMIC DNA]</scope>
</reference>
<dbReference type="Proteomes" id="UP000240080">
    <property type="component" value="Chromosome X"/>
</dbReference>
<keyword evidence="1" id="KW-0647">Proteasome</keyword>
<dbReference type="InterPro" id="IPR001353">
    <property type="entry name" value="Proteasome_sua/b"/>
</dbReference>
<dbReference type="FunFam" id="3.60.20.10:FF:000063">
    <property type="entry name" value="Proteasome subunit alpha type"/>
    <property type="match status" value="1"/>
</dbReference>
<dbReference type="AlphaFoldDB" id="A0A2R9BLP8"/>
<sequence>FKLSKTCAGTTFRNQYDNDIIVWSRIHQTEYAMEAVKQGSATVGLKSKTHAVLVALKRAPSELAAHQKKILHIDNHIGISIAGLTDDGKLLCNFMCQECFDSRFVSDRPLPVSSLVSLIGSKTQISTQQYGWRPYGVRLLTAGYNDMATSTGARSQSARTYLERHMSKFMEYNLNELVKHGLHALRETIPFTIYHDDDDVSPILEGLEERPQRKARPAQPADKPAEKADEPMEH</sequence>
<dbReference type="GO" id="GO:0005839">
    <property type="term" value="C:proteasome core complex"/>
    <property type="evidence" value="ECO:0007669"/>
    <property type="project" value="InterPro"/>
</dbReference>
<feature type="compositionally biased region" description="Basic and acidic residues" evidence="2">
    <location>
        <begin position="223"/>
        <end position="234"/>
    </location>
</feature>
<dbReference type="EMBL" id="AJFE02086104">
    <property type="status" value="NOT_ANNOTATED_CDS"/>
    <property type="molecule type" value="Genomic_DNA"/>
</dbReference>
<dbReference type="GeneTree" id="ENSGT00550000074855"/>
<name>A0A2R9BLP8_PANPA</name>
<dbReference type="Gene3D" id="3.60.20.10">
    <property type="entry name" value="Glutamine Phosphoribosylpyrophosphate, subunit 1, domain 1"/>
    <property type="match status" value="1"/>
</dbReference>
<dbReference type="Pfam" id="PF00227">
    <property type="entry name" value="Proteasome"/>
    <property type="match status" value="1"/>
</dbReference>
<dbReference type="InterPro" id="IPR029055">
    <property type="entry name" value="Ntn_hydrolases_N"/>
</dbReference>
<feature type="region of interest" description="Disordered" evidence="2">
    <location>
        <begin position="202"/>
        <end position="234"/>
    </location>
</feature>
<dbReference type="InterPro" id="IPR050115">
    <property type="entry name" value="Proteasome_alpha"/>
</dbReference>
<dbReference type="Ensembl" id="ENSPPAT00000052176.1">
    <property type="protein sequence ID" value="ENSPPAP00000029327.1"/>
    <property type="gene ID" value="ENSPPAG00000037661.1"/>
</dbReference>
<reference evidence="3" key="3">
    <citation type="submission" date="2025-09" db="UniProtKB">
        <authorList>
            <consortium name="Ensembl"/>
        </authorList>
    </citation>
    <scope>IDENTIFICATION</scope>
</reference>
<dbReference type="PANTHER" id="PTHR11599">
    <property type="entry name" value="PROTEASOME SUBUNIT ALPHA/BETA"/>
    <property type="match status" value="1"/>
</dbReference>
<evidence type="ECO:0000256" key="1">
    <source>
        <dbReference type="ARBA" id="ARBA00022942"/>
    </source>
</evidence>
<dbReference type="GO" id="GO:0051603">
    <property type="term" value="P:proteolysis involved in protein catabolic process"/>
    <property type="evidence" value="ECO:0007669"/>
    <property type="project" value="InterPro"/>
</dbReference>
<organism evidence="3 4">
    <name type="scientific">Pan paniscus</name>
    <name type="common">Pygmy chimpanzee</name>
    <name type="synonym">Bonobo</name>
    <dbReference type="NCBI Taxonomy" id="9597"/>
    <lineage>
        <taxon>Eukaryota</taxon>
        <taxon>Metazoa</taxon>
        <taxon>Chordata</taxon>
        <taxon>Craniata</taxon>
        <taxon>Vertebrata</taxon>
        <taxon>Euteleostomi</taxon>
        <taxon>Mammalia</taxon>
        <taxon>Eutheria</taxon>
        <taxon>Euarchontoglires</taxon>
        <taxon>Primates</taxon>
        <taxon>Haplorrhini</taxon>
        <taxon>Catarrhini</taxon>
        <taxon>Hominidae</taxon>
        <taxon>Pan</taxon>
    </lineage>
</organism>